<dbReference type="InterPro" id="IPR003439">
    <property type="entry name" value="ABC_transporter-like_ATP-bd"/>
</dbReference>
<dbReference type="RefSeq" id="WP_379598352.1">
    <property type="nucleotide sequence ID" value="NZ_JBHUDE010000139.1"/>
</dbReference>
<keyword evidence="6" id="KW-0472">Membrane</keyword>
<evidence type="ECO:0000313" key="9">
    <source>
        <dbReference type="Proteomes" id="UP001597221"/>
    </source>
</evidence>
<dbReference type="InterPro" id="IPR003593">
    <property type="entry name" value="AAA+_ATPase"/>
</dbReference>
<dbReference type="Gene3D" id="3.40.50.300">
    <property type="entry name" value="P-loop containing nucleotide triphosphate hydrolases"/>
    <property type="match status" value="1"/>
</dbReference>
<name>A0ABW4HUA2_9BACI</name>
<dbReference type="InterPro" id="IPR050166">
    <property type="entry name" value="ABC_transporter_ATP-bind"/>
</dbReference>
<proteinExistence type="predicted"/>
<evidence type="ECO:0000256" key="2">
    <source>
        <dbReference type="ARBA" id="ARBA00022475"/>
    </source>
</evidence>
<evidence type="ECO:0000256" key="5">
    <source>
        <dbReference type="ARBA" id="ARBA00022967"/>
    </source>
</evidence>
<keyword evidence="4 8" id="KW-0067">ATP-binding</keyword>
<organism evidence="8 9">
    <name type="scientific">Oceanobacillus luteolus</name>
    <dbReference type="NCBI Taxonomy" id="1274358"/>
    <lineage>
        <taxon>Bacteria</taxon>
        <taxon>Bacillati</taxon>
        <taxon>Bacillota</taxon>
        <taxon>Bacilli</taxon>
        <taxon>Bacillales</taxon>
        <taxon>Bacillaceae</taxon>
        <taxon>Oceanobacillus</taxon>
    </lineage>
</organism>
<sequence>MENRNGINIQINKLEKIYDNRNVLNGLDVEIKKGEFVSVVGKSGCGKSTLLRLVAGLEDAEGGSIILDGEKLEGLNKKARIMFQDGRLLPWKRIIDNVCIGLSTEKRNKALEALAQVGLEERKDDYPSKLSGGQKQRVALARALVHNPDLLLLDEPLGALDALTRLEMQELIESLWRQKKFTAVLVTHDVEEAVAISDRVLLIDQGKISLDQTISLPRPRKRTNPAFALYVDDILSQIMNRNEDKEYPVLLPELSLSLLDSVNN</sequence>
<evidence type="ECO:0000313" key="8">
    <source>
        <dbReference type="EMBL" id="MFD1608911.1"/>
    </source>
</evidence>
<keyword evidence="1" id="KW-0813">Transport</keyword>
<dbReference type="EMBL" id="JBHUDE010000139">
    <property type="protein sequence ID" value="MFD1608911.1"/>
    <property type="molecule type" value="Genomic_DNA"/>
</dbReference>
<keyword evidence="9" id="KW-1185">Reference proteome</keyword>
<keyword evidence="5" id="KW-1278">Translocase</keyword>
<feature type="domain" description="ABC transporter" evidence="7">
    <location>
        <begin position="9"/>
        <end position="230"/>
    </location>
</feature>
<dbReference type="InterPro" id="IPR017871">
    <property type="entry name" value="ABC_transporter-like_CS"/>
</dbReference>
<protein>
    <submittedName>
        <fullName evidence="8">ATP-binding cassette domain-containing protein</fullName>
    </submittedName>
</protein>
<evidence type="ECO:0000256" key="6">
    <source>
        <dbReference type="ARBA" id="ARBA00023136"/>
    </source>
</evidence>
<dbReference type="Pfam" id="PF00005">
    <property type="entry name" value="ABC_tran"/>
    <property type="match status" value="1"/>
</dbReference>
<evidence type="ECO:0000256" key="1">
    <source>
        <dbReference type="ARBA" id="ARBA00022448"/>
    </source>
</evidence>
<dbReference type="PROSITE" id="PS00211">
    <property type="entry name" value="ABC_TRANSPORTER_1"/>
    <property type="match status" value="1"/>
</dbReference>
<dbReference type="PANTHER" id="PTHR42788:SF17">
    <property type="entry name" value="ALIPHATIC SULFONATES IMPORT ATP-BINDING PROTEIN SSUB"/>
    <property type="match status" value="1"/>
</dbReference>
<dbReference type="InterPro" id="IPR027417">
    <property type="entry name" value="P-loop_NTPase"/>
</dbReference>
<dbReference type="SUPFAM" id="SSF52540">
    <property type="entry name" value="P-loop containing nucleoside triphosphate hydrolases"/>
    <property type="match status" value="1"/>
</dbReference>
<keyword evidence="3" id="KW-0547">Nucleotide-binding</keyword>
<accession>A0ABW4HUA2</accession>
<evidence type="ECO:0000259" key="7">
    <source>
        <dbReference type="PROSITE" id="PS50893"/>
    </source>
</evidence>
<dbReference type="PROSITE" id="PS50893">
    <property type="entry name" value="ABC_TRANSPORTER_2"/>
    <property type="match status" value="1"/>
</dbReference>
<gene>
    <name evidence="8" type="ORF">ACFSBH_14900</name>
</gene>
<dbReference type="GO" id="GO:0005524">
    <property type="term" value="F:ATP binding"/>
    <property type="evidence" value="ECO:0007669"/>
    <property type="project" value="UniProtKB-KW"/>
</dbReference>
<comment type="caution">
    <text evidence="8">The sequence shown here is derived from an EMBL/GenBank/DDBJ whole genome shotgun (WGS) entry which is preliminary data.</text>
</comment>
<reference evidence="9" key="1">
    <citation type="journal article" date="2019" name="Int. J. Syst. Evol. Microbiol.">
        <title>The Global Catalogue of Microorganisms (GCM) 10K type strain sequencing project: providing services to taxonomists for standard genome sequencing and annotation.</title>
        <authorList>
            <consortium name="The Broad Institute Genomics Platform"/>
            <consortium name="The Broad Institute Genome Sequencing Center for Infectious Disease"/>
            <person name="Wu L."/>
            <person name="Ma J."/>
        </authorList>
    </citation>
    <scope>NUCLEOTIDE SEQUENCE [LARGE SCALE GENOMIC DNA]</scope>
    <source>
        <strain evidence="9">CGMCC 1.12376</strain>
    </source>
</reference>
<evidence type="ECO:0000256" key="3">
    <source>
        <dbReference type="ARBA" id="ARBA00022741"/>
    </source>
</evidence>
<dbReference type="Proteomes" id="UP001597221">
    <property type="component" value="Unassembled WGS sequence"/>
</dbReference>
<dbReference type="SMART" id="SM00382">
    <property type="entry name" value="AAA"/>
    <property type="match status" value="1"/>
</dbReference>
<keyword evidence="2" id="KW-1003">Cell membrane</keyword>
<dbReference type="PANTHER" id="PTHR42788">
    <property type="entry name" value="TAURINE IMPORT ATP-BINDING PROTEIN-RELATED"/>
    <property type="match status" value="1"/>
</dbReference>
<evidence type="ECO:0000256" key="4">
    <source>
        <dbReference type="ARBA" id="ARBA00022840"/>
    </source>
</evidence>